<evidence type="ECO:0000313" key="4">
    <source>
        <dbReference type="Proteomes" id="UP000433883"/>
    </source>
</evidence>
<dbReference type="PANTHER" id="PTHR24345">
    <property type="entry name" value="SERINE/THREONINE-PROTEIN KINASE PLK"/>
    <property type="match status" value="1"/>
</dbReference>
<comment type="caution">
    <text evidence="3">The sequence shown here is derived from an EMBL/GenBank/DDBJ whole genome shotgun (WGS) entry which is preliminary data.</text>
</comment>
<name>A0A8H3U7R9_VENIN</name>
<accession>A0A8H3U7R9</accession>
<evidence type="ECO:0000256" key="1">
    <source>
        <dbReference type="SAM" id="MobiDB-lite"/>
    </source>
</evidence>
<dbReference type="AlphaFoldDB" id="A0A8H3U7R9"/>
<dbReference type="InterPro" id="IPR008271">
    <property type="entry name" value="Ser/Thr_kinase_AS"/>
</dbReference>
<dbReference type="InterPro" id="IPR011009">
    <property type="entry name" value="Kinase-like_dom_sf"/>
</dbReference>
<evidence type="ECO:0000259" key="2">
    <source>
        <dbReference type="PROSITE" id="PS50011"/>
    </source>
</evidence>
<dbReference type="Gene3D" id="1.10.510.10">
    <property type="entry name" value="Transferase(Phosphotransferase) domain 1"/>
    <property type="match status" value="1"/>
</dbReference>
<dbReference type="PROSITE" id="PS00108">
    <property type="entry name" value="PROTEIN_KINASE_ST"/>
    <property type="match status" value="1"/>
</dbReference>
<feature type="region of interest" description="Disordered" evidence="1">
    <location>
        <begin position="614"/>
        <end position="639"/>
    </location>
</feature>
<dbReference type="SMART" id="SM00220">
    <property type="entry name" value="S_TKc"/>
    <property type="match status" value="1"/>
</dbReference>
<dbReference type="FunFam" id="1.10.510.10:FF:000693">
    <property type="entry name" value="Serine/threonine protein kinase, putative"/>
    <property type="match status" value="1"/>
</dbReference>
<dbReference type="GO" id="GO:0005634">
    <property type="term" value="C:nucleus"/>
    <property type="evidence" value="ECO:0007669"/>
    <property type="project" value="TreeGrafter"/>
</dbReference>
<gene>
    <name evidence="3" type="ORF">BLS_008377</name>
</gene>
<evidence type="ECO:0000313" key="3">
    <source>
        <dbReference type="EMBL" id="KAE9964428.1"/>
    </source>
</evidence>
<dbReference type="PROSITE" id="PS50011">
    <property type="entry name" value="PROTEIN_KINASE_DOM"/>
    <property type="match status" value="1"/>
</dbReference>
<feature type="region of interest" description="Disordered" evidence="1">
    <location>
        <begin position="526"/>
        <end position="586"/>
    </location>
</feature>
<protein>
    <recommendedName>
        <fullName evidence="2">Protein kinase domain-containing protein</fullName>
    </recommendedName>
</protein>
<feature type="domain" description="Protein kinase" evidence="2">
    <location>
        <begin position="18"/>
        <end position="281"/>
    </location>
</feature>
<sequence length="658" mass="74413">MECMRDNFQEGALLDGRFRTLAPLNHGSFGMVFKALDTWTNMEVALKCSAKPSATPSHDQWLSVDDKSEELVVHRRIGDHPNIIDLLHNFEDEYHTYLDLEFCANGDLYEAIRLERGPGQTEHVRECMFQLVDAVEHMHARGVYHRDIKPENILIDREGSLKLGDFGLATTDSWSYEAAVGSDRYMSPEQYDPGNHGYSPASADVWAIGICLLNILFSRNPFATPCLSDPLFLDFYNDRQSLFDVFPNMSQDTYEVLVHCLAIDPSKRSLSAVRAALDRAVCFTTDQETLDDFCAVERENVIATANRSPLRTPSISTPHLDQDGGFQWQRALAMSPPVRQLSAIPDTEHELMFPSSEDSHQDWFSKHDTASIASFVDSGLGMSLKSTNMELKSDSFRFSRSKPMPISGSLPATMARPIPSMASVFGKKREFVSKSWSDLWDEEEEEENAMRMNIENSNTMSNRGRVMDVKEESESEGRITPRQGLTEMKNPAIINNSRNRTPDAVRDPHVSEHTGFMFEEDEVHAPATPVTPSNSRYSPPPKRSAVDKWAALGERRKGYPTPSKTPQDSSAPPRKRSRATSWRARTIDWSNKQQQISLIGNELGVLEHHQRLQSPLGKSKEVSKVGPWTSSKDWRRHGSPQQEDVCDLEWVCRHDLHL</sequence>
<dbReference type="GO" id="GO:0005524">
    <property type="term" value="F:ATP binding"/>
    <property type="evidence" value="ECO:0007669"/>
    <property type="project" value="InterPro"/>
</dbReference>
<dbReference type="EMBL" id="WNWQ01000703">
    <property type="protein sequence ID" value="KAE9964428.1"/>
    <property type="molecule type" value="Genomic_DNA"/>
</dbReference>
<dbReference type="Proteomes" id="UP000433883">
    <property type="component" value="Unassembled WGS sequence"/>
</dbReference>
<dbReference type="GO" id="GO:0004672">
    <property type="term" value="F:protein kinase activity"/>
    <property type="evidence" value="ECO:0007669"/>
    <property type="project" value="InterPro"/>
</dbReference>
<dbReference type="Pfam" id="PF00069">
    <property type="entry name" value="Pkinase"/>
    <property type="match status" value="1"/>
</dbReference>
<dbReference type="SUPFAM" id="SSF56112">
    <property type="entry name" value="Protein kinase-like (PK-like)"/>
    <property type="match status" value="1"/>
</dbReference>
<organism evidence="3 4">
    <name type="scientific">Venturia inaequalis</name>
    <name type="common">Apple scab fungus</name>
    <dbReference type="NCBI Taxonomy" id="5025"/>
    <lineage>
        <taxon>Eukaryota</taxon>
        <taxon>Fungi</taxon>
        <taxon>Dikarya</taxon>
        <taxon>Ascomycota</taxon>
        <taxon>Pezizomycotina</taxon>
        <taxon>Dothideomycetes</taxon>
        <taxon>Pleosporomycetidae</taxon>
        <taxon>Venturiales</taxon>
        <taxon>Venturiaceae</taxon>
        <taxon>Venturia</taxon>
    </lineage>
</organism>
<proteinExistence type="predicted"/>
<dbReference type="InterPro" id="IPR000719">
    <property type="entry name" value="Prot_kinase_dom"/>
</dbReference>
<reference evidence="3 4" key="1">
    <citation type="submission" date="2019-11" db="EMBL/GenBank/DDBJ databases">
        <title>Venturia inaequalis Genome Resource.</title>
        <authorList>
            <person name="Lichtner F.J."/>
        </authorList>
    </citation>
    <scope>NUCLEOTIDE SEQUENCE [LARGE SCALE GENOMIC DNA]</scope>
    <source>
        <strain evidence="3">Bline_iso_100314</strain>
    </source>
</reference>